<proteinExistence type="predicted"/>
<dbReference type="Pfam" id="PF07727">
    <property type="entry name" value="RVT_2"/>
    <property type="match status" value="1"/>
</dbReference>
<comment type="caution">
    <text evidence="2">The sequence shown here is derived from an EMBL/GenBank/DDBJ whole genome shotgun (WGS) entry which is preliminary data.</text>
</comment>
<evidence type="ECO:0000313" key="2">
    <source>
        <dbReference type="EMBL" id="MBW0572267.1"/>
    </source>
</evidence>
<organism evidence="2 3">
    <name type="scientific">Austropuccinia psidii MF-1</name>
    <dbReference type="NCBI Taxonomy" id="1389203"/>
    <lineage>
        <taxon>Eukaryota</taxon>
        <taxon>Fungi</taxon>
        <taxon>Dikarya</taxon>
        <taxon>Basidiomycota</taxon>
        <taxon>Pucciniomycotina</taxon>
        <taxon>Pucciniomycetes</taxon>
        <taxon>Pucciniales</taxon>
        <taxon>Sphaerophragmiaceae</taxon>
        <taxon>Austropuccinia</taxon>
    </lineage>
</organism>
<protein>
    <recommendedName>
        <fullName evidence="1">Reverse transcriptase Ty1/copia-type domain-containing protein</fullName>
    </recommendedName>
</protein>
<gene>
    <name evidence="2" type="ORF">O181_111982</name>
</gene>
<evidence type="ECO:0000259" key="1">
    <source>
        <dbReference type="Pfam" id="PF07727"/>
    </source>
</evidence>
<accession>A0A9Q3K2U1</accession>
<keyword evidence="3" id="KW-1185">Reference proteome</keyword>
<dbReference type="AlphaFoldDB" id="A0A9Q3K2U1"/>
<evidence type="ECO:0000313" key="3">
    <source>
        <dbReference type="Proteomes" id="UP000765509"/>
    </source>
</evidence>
<dbReference type="InterPro" id="IPR013103">
    <property type="entry name" value="RVT_2"/>
</dbReference>
<feature type="domain" description="Reverse transcriptase Ty1/copia-type" evidence="1">
    <location>
        <begin position="36"/>
        <end position="162"/>
    </location>
</feature>
<dbReference type="Proteomes" id="UP000765509">
    <property type="component" value="Unassembled WGS sequence"/>
</dbReference>
<dbReference type="OrthoDB" id="2787706at2759"/>
<sequence>MLADVVPYSKATSDPLECSHWKDAMKTKFESLMSHNTGTLVLYPKESKVIGGMWCLSKNLNEYGEIYHYKARWVVLGNHQEHLLHYFKTWASVGRNEIFKIMLSLIVNKNFVPYQFDVETVFLHGEMDTIVYVKQVKGFEVKGKEGWVWKLNKSLYGTKQAP</sequence>
<dbReference type="EMBL" id="AVOT02089778">
    <property type="protein sequence ID" value="MBW0572267.1"/>
    <property type="molecule type" value="Genomic_DNA"/>
</dbReference>
<name>A0A9Q3K2U1_9BASI</name>
<reference evidence="2" key="1">
    <citation type="submission" date="2021-03" db="EMBL/GenBank/DDBJ databases">
        <title>Draft genome sequence of rust myrtle Austropuccinia psidii MF-1, a brazilian biotype.</title>
        <authorList>
            <person name="Quecine M.C."/>
            <person name="Pachon D.M.R."/>
            <person name="Bonatelli M.L."/>
            <person name="Correr F.H."/>
            <person name="Franceschini L.M."/>
            <person name="Leite T.F."/>
            <person name="Margarido G.R.A."/>
            <person name="Almeida C.A."/>
            <person name="Ferrarezi J.A."/>
            <person name="Labate C.A."/>
        </authorList>
    </citation>
    <scope>NUCLEOTIDE SEQUENCE</scope>
    <source>
        <strain evidence="2">MF-1</strain>
    </source>
</reference>